<comment type="caution">
    <text evidence="2">The sequence shown here is derived from an EMBL/GenBank/DDBJ whole genome shotgun (WGS) entry which is preliminary data.</text>
</comment>
<dbReference type="PANTHER" id="PTHR33939">
    <property type="entry name" value="PROTEIN CBG22215"/>
    <property type="match status" value="1"/>
</dbReference>
<organism evidence="2 3">
    <name type="scientific">Macrosiphum euphorbiae</name>
    <name type="common">potato aphid</name>
    <dbReference type="NCBI Taxonomy" id="13131"/>
    <lineage>
        <taxon>Eukaryota</taxon>
        <taxon>Metazoa</taxon>
        <taxon>Ecdysozoa</taxon>
        <taxon>Arthropoda</taxon>
        <taxon>Hexapoda</taxon>
        <taxon>Insecta</taxon>
        <taxon>Pterygota</taxon>
        <taxon>Neoptera</taxon>
        <taxon>Paraneoptera</taxon>
        <taxon>Hemiptera</taxon>
        <taxon>Sternorrhyncha</taxon>
        <taxon>Aphidomorpha</taxon>
        <taxon>Aphidoidea</taxon>
        <taxon>Aphididae</taxon>
        <taxon>Macrosiphini</taxon>
        <taxon>Macrosiphum</taxon>
    </lineage>
</organism>
<dbReference type="Pfam" id="PF13358">
    <property type="entry name" value="DDE_3"/>
    <property type="match status" value="1"/>
</dbReference>
<accession>A0AAV0VLU6</accession>
<dbReference type="InterPro" id="IPR038717">
    <property type="entry name" value="Tc1-like_DDE_dom"/>
</dbReference>
<sequence length="194" mass="22432">MNGDSFYDWFCGILPLLDDNSIIVMDNAFYHSVKLDPAPTMAWKKNKIIQWWEDKNVVVDTKMIKLDLIDKVKEIRATENNVIDEKARETNKIVLRLPPYNCELNPIELAWSVVKNHVKQNNTTFKLNDVRQLLIDGVQRVTPEMLANFVKHTIKEEDKMWGIETITDEMLDELIPTSQHVLTITGETSTDSSD</sequence>
<feature type="domain" description="Tc1-like transposase DDE" evidence="1">
    <location>
        <begin position="2"/>
        <end position="123"/>
    </location>
</feature>
<dbReference type="InterPro" id="IPR036397">
    <property type="entry name" value="RNaseH_sf"/>
</dbReference>
<evidence type="ECO:0000313" key="2">
    <source>
        <dbReference type="EMBL" id="CAI6344585.1"/>
    </source>
</evidence>
<dbReference type="GO" id="GO:0003676">
    <property type="term" value="F:nucleic acid binding"/>
    <property type="evidence" value="ECO:0007669"/>
    <property type="project" value="InterPro"/>
</dbReference>
<protein>
    <recommendedName>
        <fullName evidence="1">Tc1-like transposase DDE domain-containing protein</fullName>
    </recommendedName>
</protein>
<name>A0AAV0VLU6_9HEMI</name>
<dbReference type="Proteomes" id="UP001160148">
    <property type="component" value="Unassembled WGS sequence"/>
</dbReference>
<dbReference type="Gene3D" id="3.30.420.10">
    <property type="entry name" value="Ribonuclease H-like superfamily/Ribonuclease H"/>
    <property type="match status" value="1"/>
</dbReference>
<dbReference type="EMBL" id="CARXXK010000001">
    <property type="protein sequence ID" value="CAI6344585.1"/>
    <property type="molecule type" value="Genomic_DNA"/>
</dbReference>
<evidence type="ECO:0000259" key="1">
    <source>
        <dbReference type="Pfam" id="PF13358"/>
    </source>
</evidence>
<dbReference type="AlphaFoldDB" id="A0AAV0VLU6"/>
<reference evidence="2 3" key="1">
    <citation type="submission" date="2023-01" db="EMBL/GenBank/DDBJ databases">
        <authorList>
            <person name="Whitehead M."/>
        </authorList>
    </citation>
    <scope>NUCLEOTIDE SEQUENCE [LARGE SCALE GENOMIC DNA]</scope>
</reference>
<evidence type="ECO:0000313" key="3">
    <source>
        <dbReference type="Proteomes" id="UP001160148"/>
    </source>
</evidence>
<dbReference type="PANTHER" id="PTHR33939:SF1">
    <property type="entry name" value="DUF4371 DOMAIN-CONTAINING PROTEIN"/>
    <property type="match status" value="1"/>
</dbReference>
<gene>
    <name evidence="2" type="ORF">MEUPH1_LOCUS1703</name>
</gene>
<keyword evidence="3" id="KW-1185">Reference proteome</keyword>
<proteinExistence type="predicted"/>